<feature type="compositionally biased region" description="Basic and acidic residues" evidence="1">
    <location>
        <begin position="457"/>
        <end position="469"/>
    </location>
</feature>
<feature type="chain" id="PRO_5042983435" description="LysM domain-containing protein" evidence="2">
    <location>
        <begin position="21"/>
        <end position="1384"/>
    </location>
</feature>
<gene>
    <name evidence="4" type="ORF">TWF506_005798</name>
</gene>
<organism evidence="4 5">
    <name type="scientific">Arthrobotrys conoides</name>
    <dbReference type="NCBI Taxonomy" id="74498"/>
    <lineage>
        <taxon>Eukaryota</taxon>
        <taxon>Fungi</taxon>
        <taxon>Dikarya</taxon>
        <taxon>Ascomycota</taxon>
        <taxon>Pezizomycotina</taxon>
        <taxon>Orbiliomycetes</taxon>
        <taxon>Orbiliales</taxon>
        <taxon>Orbiliaceae</taxon>
        <taxon>Arthrobotrys</taxon>
    </lineage>
</organism>
<name>A0AAN8PQ55_9PEZI</name>
<sequence length="1384" mass="149891">MRSTTLLLGVLGLLTALTAATDVKSCPPAKKDAQIAKSCFSQLKLEVEGFSICTAICSRLDLKKPYTPGNPENADDTLGAVFSVEAYNEAQKECGSHEAVAKALEDTCGCFADEYWKTEKCKIILGKPAGTGAVTSTAFPVESTKEVEPVVSATAEESTETVEATGVEGVETSTRAGYAQMSTSALTSTGEVETEAAEPTASDVVTRNGYITTTATQKEEEKATSTKDESPEFTEVSTDDASMTATKGYQGNASTTSATEETQETKKATTTSSMVDEKPEYLGGETAGEIEQKTTSIVKPMTTTSMADEKPEYLTEEATEETQEATSTVKPIKNTSTVDEKPRYPTEEATTETEEKTTSSVKPMTTTSMMDEKPKYLTEEPTSTMITTSKHTTTSHSEIGETSASRAYTEIEETSTEHEYAAPSHTKVPYHVASSSIEAEKESTTTMHPTTTANRGYHNEDTSSKEHPSHYHTISLQPNTTSSKPAIKTYSQETSMVEEETTTTTTTGAPRGYTTAPSATYDKQETSTVEESATKTPVKYSTVEESTKVPVAYTTEEEPTKTPMAYTTAEESTKTPVAYTTAEESTKVPVAYTTAEESTKTPVAYTTAEESTKTPVKYSTLEESTKVPVAYTTAEESTKVPVAYTTAEESTKTPMAYTTAEESTKTPVKYDTMEESSTAYEEPTKPPMAYTSAMETKTAMPYQTTAEAVTSKAHPTTTKPSEIVMTMDLCSQPTGASDMDDGPEDYNAPVGTDHECLSEVSDYSKELLCQEAVSTISNRGKWGQLNPEPLKAYKEGYKACGDKLPYALKKICNCIDPKYTGLVPTDKPTNLVPETLPPVCSVKPCPNKDKALPKNCLQHIEDYPLKNKQALCGMLCNKKEGGVDLEHSSMIYYWTFHDRCGSHESLVTALTQSCGCIMEDFDNGKTCVYPRTGPKEDTRSLTSETVVMKSTTSAIHTSMPAPYTAIPVYTAPEPYTAQPSMTSTSAEPPKKTDLVVEECPKDYEGKSEWPAGNCLDEVFGTKEGLAVADMICNYQCADFQQVEWPAAQMESYKKAMMKCKSPMEVTKALAKGCGCLNNGWVGDCRPQCHPPPGYTSTAVMMSQTTMQPMTTVTSMAPPVKDTTMTAQWTTTTYVTQPCNECQVTTITTVVPCSTEKTSTTSTSMMTTSTTEITMAPAYSTTFTPSTTTWAPETPIPLTTAPSTPPSISWSTITFTTTKCGGCPETTVITTVPCPQTLSKLKTDGSNVDLCTTHNQIPHCTVPPGKLEGKSYNTNCNQWYLIKEGDTCQGVADRIALEMDLLKAWNGMQPTDNCTCSPGRWLCVSLLDGGKGKNESVRYAKGRPTYSDYGPEATDYDNLPKPSPRPYLTEPIPTVQLVEPTPAAY</sequence>
<feature type="region of interest" description="Disordered" evidence="1">
    <location>
        <begin position="554"/>
        <end position="582"/>
    </location>
</feature>
<dbReference type="PROSITE" id="PS51782">
    <property type="entry name" value="LYSM"/>
    <property type="match status" value="1"/>
</dbReference>
<feature type="compositionally biased region" description="Basic and acidic residues" evidence="1">
    <location>
        <begin position="217"/>
        <end position="230"/>
    </location>
</feature>
<dbReference type="InterPro" id="IPR036779">
    <property type="entry name" value="LysM_dom_sf"/>
</dbReference>
<evidence type="ECO:0000259" key="3">
    <source>
        <dbReference type="PROSITE" id="PS51782"/>
    </source>
</evidence>
<feature type="compositionally biased region" description="Polar residues" evidence="1">
    <location>
        <begin position="444"/>
        <end position="454"/>
    </location>
</feature>
<dbReference type="CDD" id="cd00118">
    <property type="entry name" value="LysM"/>
    <property type="match status" value="1"/>
</dbReference>
<feature type="compositionally biased region" description="Polar residues" evidence="1">
    <location>
        <begin position="359"/>
        <end position="369"/>
    </location>
</feature>
<evidence type="ECO:0000256" key="2">
    <source>
        <dbReference type="SAM" id="SignalP"/>
    </source>
</evidence>
<dbReference type="EMBL" id="JAVHJM010000002">
    <property type="protein sequence ID" value="KAK6518663.1"/>
    <property type="molecule type" value="Genomic_DNA"/>
</dbReference>
<protein>
    <recommendedName>
        <fullName evidence="3">LysM domain-containing protein</fullName>
    </recommendedName>
</protein>
<feature type="domain" description="LysM" evidence="3">
    <location>
        <begin position="1277"/>
        <end position="1323"/>
    </location>
</feature>
<feature type="compositionally biased region" description="Acidic residues" evidence="1">
    <location>
        <begin position="314"/>
        <end position="323"/>
    </location>
</feature>
<feature type="signal peptide" evidence="2">
    <location>
        <begin position="1"/>
        <end position="20"/>
    </location>
</feature>
<dbReference type="InterPro" id="IPR018392">
    <property type="entry name" value="LysM"/>
</dbReference>
<comment type="caution">
    <text evidence="4">The sequence shown here is derived from an EMBL/GenBank/DDBJ whole genome shotgun (WGS) entry which is preliminary data.</text>
</comment>
<proteinExistence type="predicted"/>
<evidence type="ECO:0000256" key="1">
    <source>
        <dbReference type="SAM" id="MobiDB-lite"/>
    </source>
</evidence>
<feature type="region of interest" description="Disordered" evidence="1">
    <location>
        <begin position="653"/>
        <end position="686"/>
    </location>
</feature>
<dbReference type="Gene3D" id="3.10.350.10">
    <property type="entry name" value="LysM domain"/>
    <property type="match status" value="1"/>
</dbReference>
<feature type="compositionally biased region" description="Polar residues" evidence="1">
    <location>
        <begin position="526"/>
        <end position="535"/>
    </location>
</feature>
<evidence type="ECO:0000313" key="5">
    <source>
        <dbReference type="Proteomes" id="UP001307849"/>
    </source>
</evidence>
<feature type="region of interest" description="Disordered" evidence="1">
    <location>
        <begin position="208"/>
        <end position="282"/>
    </location>
</feature>
<feature type="compositionally biased region" description="Low complexity" evidence="1">
    <location>
        <begin position="382"/>
        <end position="397"/>
    </location>
</feature>
<feature type="region of interest" description="Disordered" evidence="1">
    <location>
        <begin position="1341"/>
        <end position="1369"/>
    </location>
</feature>
<dbReference type="SUPFAM" id="SSF54106">
    <property type="entry name" value="LysM domain"/>
    <property type="match status" value="1"/>
</dbReference>
<keyword evidence="5" id="KW-1185">Reference proteome</keyword>
<feature type="compositionally biased region" description="Polar residues" evidence="1">
    <location>
        <begin position="472"/>
        <end position="495"/>
    </location>
</feature>
<feature type="compositionally biased region" description="Polar residues" evidence="1">
    <location>
        <begin position="235"/>
        <end position="252"/>
    </location>
</feature>
<keyword evidence="2" id="KW-0732">Signal</keyword>
<feature type="region of interest" description="Disordered" evidence="1">
    <location>
        <begin position="313"/>
        <end position="541"/>
    </location>
</feature>
<dbReference type="Proteomes" id="UP001307849">
    <property type="component" value="Unassembled WGS sequence"/>
</dbReference>
<accession>A0AAN8PQ55</accession>
<evidence type="ECO:0000313" key="4">
    <source>
        <dbReference type="EMBL" id="KAK6518663.1"/>
    </source>
</evidence>
<reference evidence="4 5" key="1">
    <citation type="submission" date="2019-10" db="EMBL/GenBank/DDBJ databases">
        <authorList>
            <person name="Palmer J.M."/>
        </authorList>
    </citation>
    <scope>NUCLEOTIDE SEQUENCE [LARGE SCALE GENOMIC DNA]</scope>
    <source>
        <strain evidence="4 5">TWF506</strain>
    </source>
</reference>